<keyword evidence="2" id="KW-1185">Reference proteome</keyword>
<evidence type="ECO:0000313" key="2">
    <source>
        <dbReference type="Proteomes" id="UP000320455"/>
    </source>
</evidence>
<comment type="caution">
    <text evidence="1">The sequence shown here is derived from an EMBL/GenBank/DDBJ whole genome shotgun (WGS) entry which is preliminary data.</text>
</comment>
<sequence>MSAFALSTVRHKDRERADLAAHLKAFAKCGGKIEKLGATPLRRSLSRREVNDGRVRTNV</sequence>
<protein>
    <submittedName>
        <fullName evidence="1">Uncharacterized protein</fullName>
    </submittedName>
</protein>
<accession>A0ABD7SE07</accession>
<evidence type="ECO:0000313" key="1">
    <source>
        <dbReference type="EMBL" id="TWQ56459.1"/>
    </source>
</evidence>
<dbReference type="EMBL" id="VOCK01000003">
    <property type="protein sequence ID" value="TWQ56459.1"/>
    <property type="molecule type" value="Genomic_DNA"/>
</dbReference>
<dbReference type="RefSeq" id="WP_039437181.1">
    <property type="nucleotide sequence ID" value="NZ_JAUPCI020000040.1"/>
</dbReference>
<name>A0ABD7SE07_XANVA</name>
<reference evidence="2" key="1">
    <citation type="journal article" date="2020" name="Phytopathology">
        <title>Genomic acquisitions in emerging populations of Xanthomonas vasicola pv. vasculorum infecting corn in the U.S. and Argentina.</title>
        <authorList>
            <person name="Perez-Quintero A.L."/>
        </authorList>
    </citation>
    <scope>NUCLEOTIDE SEQUENCE [LARGE SCALE GENOMIC DNA]</scope>
    <source>
        <strain evidence="2">Xvh-L</strain>
    </source>
</reference>
<gene>
    <name evidence="1" type="ORF">FQK01_02750</name>
</gene>
<dbReference type="AlphaFoldDB" id="A0ABD7SE07"/>
<dbReference type="Proteomes" id="UP000320455">
    <property type="component" value="Unassembled WGS sequence"/>
</dbReference>
<proteinExistence type="predicted"/>
<organism evidence="1 2">
    <name type="scientific">Xanthomonas vasicola</name>
    <dbReference type="NCBI Taxonomy" id="56459"/>
    <lineage>
        <taxon>Bacteria</taxon>
        <taxon>Pseudomonadati</taxon>
        <taxon>Pseudomonadota</taxon>
        <taxon>Gammaproteobacteria</taxon>
        <taxon>Lysobacterales</taxon>
        <taxon>Lysobacteraceae</taxon>
        <taxon>Xanthomonas</taxon>
    </lineage>
</organism>